<feature type="domain" description="ABC transporter" evidence="5">
    <location>
        <begin position="3"/>
        <end position="240"/>
    </location>
</feature>
<comment type="similarity">
    <text evidence="1">Belongs to the ABC transporter superfamily.</text>
</comment>
<dbReference type="SMART" id="SM00382">
    <property type="entry name" value="AAA"/>
    <property type="match status" value="1"/>
</dbReference>
<dbReference type="InterPro" id="IPR003593">
    <property type="entry name" value="AAA+_ATPase"/>
</dbReference>
<keyword evidence="7" id="KW-1185">Reference proteome</keyword>
<dbReference type="PANTHER" id="PTHR43335:SF2">
    <property type="entry name" value="ABC TRANSPORTER, ATP-BINDING PROTEIN"/>
    <property type="match status" value="1"/>
</dbReference>
<dbReference type="Pfam" id="PF00005">
    <property type="entry name" value="ABC_tran"/>
    <property type="match status" value="1"/>
</dbReference>
<name>K6VMB4_9MICO</name>
<dbReference type="RefSeq" id="WP_006593875.1">
    <property type="nucleotide sequence ID" value="NZ_BAHD01000065.1"/>
</dbReference>
<dbReference type="Gene3D" id="3.40.50.300">
    <property type="entry name" value="P-loop containing nucleotide triphosphate hydrolases"/>
    <property type="match status" value="1"/>
</dbReference>
<reference evidence="6 7" key="1">
    <citation type="submission" date="2012-08" db="EMBL/GenBank/DDBJ databases">
        <title>Whole genome shotgun sequence of Kineosphaera limosa NBRC 100340.</title>
        <authorList>
            <person name="Yoshida I."/>
            <person name="Isaki S."/>
            <person name="Hosoyama A."/>
            <person name="Tsuchikane K."/>
            <person name="Katsumata H."/>
            <person name="Ando Y."/>
            <person name="Ohji S."/>
            <person name="Hamada M."/>
            <person name="Tamura T."/>
            <person name="Yamazoe A."/>
            <person name="Yamazaki S."/>
            <person name="Fujita N."/>
        </authorList>
    </citation>
    <scope>NUCLEOTIDE SEQUENCE [LARGE SCALE GENOMIC DNA]</scope>
    <source>
        <strain evidence="6 7">NBRC 100340</strain>
    </source>
</reference>
<accession>K6VMB4</accession>
<evidence type="ECO:0000313" key="6">
    <source>
        <dbReference type="EMBL" id="GAB97343.1"/>
    </source>
</evidence>
<dbReference type="AlphaFoldDB" id="K6VMB4"/>
<dbReference type="InterPro" id="IPR017871">
    <property type="entry name" value="ABC_transporter-like_CS"/>
</dbReference>
<evidence type="ECO:0000256" key="1">
    <source>
        <dbReference type="ARBA" id="ARBA00005417"/>
    </source>
</evidence>
<evidence type="ECO:0000259" key="5">
    <source>
        <dbReference type="PROSITE" id="PS50893"/>
    </source>
</evidence>
<dbReference type="InterPro" id="IPR027417">
    <property type="entry name" value="P-loop_NTPase"/>
</dbReference>
<dbReference type="eggNOG" id="COG1131">
    <property type="taxonomic scope" value="Bacteria"/>
</dbReference>
<dbReference type="PANTHER" id="PTHR43335">
    <property type="entry name" value="ABC TRANSPORTER, ATP-BINDING PROTEIN"/>
    <property type="match status" value="1"/>
</dbReference>
<dbReference type="OrthoDB" id="9804819at2"/>
<keyword evidence="2" id="KW-0813">Transport</keyword>
<dbReference type="EMBL" id="BAHD01000065">
    <property type="protein sequence ID" value="GAB97343.1"/>
    <property type="molecule type" value="Genomic_DNA"/>
</dbReference>
<keyword evidence="3" id="KW-0547">Nucleotide-binding</keyword>
<gene>
    <name evidence="6" type="ORF">KILIM_065_00200</name>
</gene>
<evidence type="ECO:0000256" key="2">
    <source>
        <dbReference type="ARBA" id="ARBA00022448"/>
    </source>
</evidence>
<dbReference type="STRING" id="1184609.KILIM_065_00200"/>
<dbReference type="InterPro" id="IPR003439">
    <property type="entry name" value="ABC_transporter-like_ATP-bd"/>
</dbReference>
<protein>
    <submittedName>
        <fullName evidence="6">Putative ABC transporter ATP-binding protein</fullName>
    </submittedName>
</protein>
<keyword evidence="4 6" id="KW-0067">ATP-binding</keyword>
<comment type="caution">
    <text evidence="6">The sequence shown here is derived from an EMBL/GenBank/DDBJ whole genome shotgun (WGS) entry which is preliminary data.</text>
</comment>
<dbReference type="Proteomes" id="UP000008366">
    <property type="component" value="Unassembled WGS sequence"/>
</dbReference>
<evidence type="ECO:0000256" key="3">
    <source>
        <dbReference type="ARBA" id="ARBA00022741"/>
    </source>
</evidence>
<organism evidence="6 7">
    <name type="scientific">Kineosphaera limosa NBRC 100340</name>
    <dbReference type="NCBI Taxonomy" id="1184609"/>
    <lineage>
        <taxon>Bacteria</taxon>
        <taxon>Bacillati</taxon>
        <taxon>Actinomycetota</taxon>
        <taxon>Actinomycetes</taxon>
        <taxon>Micrococcales</taxon>
        <taxon>Dermatophilaceae</taxon>
        <taxon>Kineosphaera</taxon>
    </lineage>
</organism>
<dbReference type="PROSITE" id="PS50893">
    <property type="entry name" value="ABC_TRANSPORTER_2"/>
    <property type="match status" value="1"/>
</dbReference>
<sequence length="250" mass="26701">MTIALDQGWLARDRADVLRDVSLALTPGVTVLLGANGAGKSTLMAALLGLRPLSKGSVRWRGSRVTDRAQWQQLRRHTGWLPQGFGFPPAMTVADFVVYAAWLKEVPTREAEELCAEALDVTQMAALRGRRLGSISGGERQRAGMAAALVSQPAVLLLDEPTSGLDPIQRARFHEALQRLTGAGADTGPRVSVLLSTHLFEDAAATADRIVVLRAGSVALTLERCDLTSPGGELTVEAVRQATVAFMEPV</sequence>
<evidence type="ECO:0000256" key="4">
    <source>
        <dbReference type="ARBA" id="ARBA00022840"/>
    </source>
</evidence>
<dbReference type="SUPFAM" id="SSF52540">
    <property type="entry name" value="P-loop containing nucleoside triphosphate hydrolases"/>
    <property type="match status" value="1"/>
</dbReference>
<dbReference type="GO" id="GO:0005524">
    <property type="term" value="F:ATP binding"/>
    <property type="evidence" value="ECO:0007669"/>
    <property type="project" value="UniProtKB-KW"/>
</dbReference>
<evidence type="ECO:0000313" key="7">
    <source>
        <dbReference type="Proteomes" id="UP000008366"/>
    </source>
</evidence>
<proteinExistence type="inferred from homology"/>
<dbReference type="GO" id="GO:0016887">
    <property type="term" value="F:ATP hydrolysis activity"/>
    <property type="evidence" value="ECO:0007669"/>
    <property type="project" value="InterPro"/>
</dbReference>
<dbReference type="PROSITE" id="PS00211">
    <property type="entry name" value="ABC_TRANSPORTER_1"/>
    <property type="match status" value="1"/>
</dbReference>